<evidence type="ECO:0000313" key="2">
    <source>
        <dbReference type="Proteomes" id="UP001597469"/>
    </source>
</evidence>
<dbReference type="RefSeq" id="WP_381520858.1">
    <property type="nucleotide sequence ID" value="NZ_JBHULN010000003.1"/>
</dbReference>
<dbReference type="Proteomes" id="UP001597469">
    <property type="component" value="Unassembled WGS sequence"/>
</dbReference>
<dbReference type="EMBL" id="JBHULN010000003">
    <property type="protein sequence ID" value="MFD2570312.1"/>
    <property type="molecule type" value="Genomic_DNA"/>
</dbReference>
<sequence>MLLLFLKAFDKYKDVREFSCGLNDIESALDFLSKLTTKGETLIDACIIEDDSRLDLPVNAFDGELFKGPLKQLESQWQQLLKKPIADTPVDKEAVKGYIQRSIVLNRTQINYVTALLDQLEEKIRTTQAGKLCSATKEMLITLYNAQINKHQNYLAKQESYYQRKCAKLHQLNQV</sequence>
<reference evidence="2" key="1">
    <citation type="journal article" date="2019" name="Int. J. Syst. Evol. Microbiol.">
        <title>The Global Catalogue of Microorganisms (GCM) 10K type strain sequencing project: providing services to taxonomists for standard genome sequencing and annotation.</title>
        <authorList>
            <consortium name="The Broad Institute Genomics Platform"/>
            <consortium name="The Broad Institute Genome Sequencing Center for Infectious Disease"/>
            <person name="Wu L."/>
            <person name="Ma J."/>
        </authorList>
    </citation>
    <scope>NUCLEOTIDE SEQUENCE [LARGE SCALE GENOMIC DNA]</scope>
    <source>
        <strain evidence="2">KCTC 42805</strain>
    </source>
</reference>
<keyword evidence="2" id="KW-1185">Reference proteome</keyword>
<gene>
    <name evidence="1" type="ORF">ACFSUS_06680</name>
</gene>
<comment type="caution">
    <text evidence="1">The sequence shown here is derived from an EMBL/GenBank/DDBJ whole genome shotgun (WGS) entry which is preliminary data.</text>
</comment>
<organism evidence="1 2">
    <name type="scientific">Spirosoma soli</name>
    <dbReference type="NCBI Taxonomy" id="1770529"/>
    <lineage>
        <taxon>Bacteria</taxon>
        <taxon>Pseudomonadati</taxon>
        <taxon>Bacteroidota</taxon>
        <taxon>Cytophagia</taxon>
        <taxon>Cytophagales</taxon>
        <taxon>Cytophagaceae</taxon>
        <taxon>Spirosoma</taxon>
    </lineage>
</organism>
<evidence type="ECO:0000313" key="1">
    <source>
        <dbReference type="EMBL" id="MFD2570312.1"/>
    </source>
</evidence>
<name>A0ABW5LZY5_9BACT</name>
<protein>
    <submittedName>
        <fullName evidence="1">Uncharacterized protein</fullName>
    </submittedName>
</protein>
<accession>A0ABW5LZY5</accession>
<proteinExistence type="predicted"/>